<evidence type="ECO:0000256" key="5">
    <source>
        <dbReference type="ARBA" id="ARBA00022801"/>
    </source>
</evidence>
<dbReference type="GO" id="GO:0005737">
    <property type="term" value="C:cytoplasm"/>
    <property type="evidence" value="ECO:0007669"/>
    <property type="project" value="TreeGrafter"/>
</dbReference>
<dbReference type="PANTHER" id="PTHR11109">
    <property type="entry name" value="GTP CYCLOHYDROLASE I"/>
    <property type="match status" value="1"/>
</dbReference>
<dbReference type="EMBL" id="JPLY01000003">
    <property type="protein sequence ID" value="KFC22297.1"/>
    <property type="molecule type" value="Genomic_DNA"/>
</dbReference>
<dbReference type="GO" id="GO:0008270">
    <property type="term" value="F:zinc ion binding"/>
    <property type="evidence" value="ECO:0007669"/>
    <property type="project" value="UniProtKB-UniRule"/>
</dbReference>
<evidence type="ECO:0000313" key="8">
    <source>
        <dbReference type="EMBL" id="KFC22297.1"/>
    </source>
</evidence>
<dbReference type="STRING" id="421072.SAMN04488097_2655"/>
<sequence length="221" mass="25007">MEHIPDNDDDLFTGKDHTPLRPDAFDLKPEEKIKKIEGLFGEIMETLGLDMTDDSLKDSPKRVAKMYVNEIFGGLLPENKPGISTFKNQYKYRQMLVEKDITVYSFCEHHFLPIIGKAHVAYISSGEVIGLSKINRIVDYYAKRPQVQERLTMQIVDALKEALGTNNVACIIDAKHLCVNCRGIKDTASSTITAELSGIFRTNPITRQEFLHYVGSHAKFD</sequence>
<dbReference type="Proteomes" id="UP000028623">
    <property type="component" value="Unassembled WGS sequence"/>
</dbReference>
<dbReference type="GO" id="GO:0005525">
    <property type="term" value="F:GTP binding"/>
    <property type="evidence" value="ECO:0007669"/>
    <property type="project" value="UniProtKB-KW"/>
</dbReference>
<dbReference type="UniPathway" id="UPA00848">
    <property type="reaction ID" value="UER00151"/>
</dbReference>
<evidence type="ECO:0000256" key="2">
    <source>
        <dbReference type="ARBA" id="ARBA00005080"/>
    </source>
</evidence>
<dbReference type="PROSITE" id="PS00860">
    <property type="entry name" value="GTP_CYCLOHYDROL_1_2"/>
    <property type="match status" value="1"/>
</dbReference>
<dbReference type="EC" id="3.5.4.16" evidence="6"/>
<dbReference type="GO" id="GO:0006730">
    <property type="term" value="P:one-carbon metabolic process"/>
    <property type="evidence" value="ECO:0007669"/>
    <property type="project" value="UniProtKB-UniRule"/>
</dbReference>
<feature type="binding site" evidence="6">
    <location>
        <position position="110"/>
    </location>
    <ligand>
        <name>Zn(2+)</name>
        <dbReference type="ChEBI" id="CHEBI:29105"/>
    </ligand>
</feature>
<dbReference type="PROSITE" id="PS00859">
    <property type="entry name" value="GTP_CYCLOHYDROL_1_1"/>
    <property type="match status" value="1"/>
</dbReference>
<dbReference type="Gene3D" id="3.30.1130.10">
    <property type="match status" value="1"/>
</dbReference>
<keyword evidence="6" id="KW-0479">Metal-binding</keyword>
<dbReference type="InterPro" id="IPR020602">
    <property type="entry name" value="GTP_CycHdrlase_I_dom"/>
</dbReference>
<keyword evidence="9" id="KW-1185">Reference proteome</keyword>
<protein>
    <recommendedName>
        <fullName evidence="6">GTP cyclohydrolase 1</fullName>
        <ecNumber evidence="6">3.5.4.16</ecNumber>
    </recommendedName>
    <alternativeName>
        <fullName evidence="6">GTP cyclohydrolase I</fullName>
        <shortName evidence="6">GTP-CH-I</shortName>
    </alternativeName>
</protein>
<keyword evidence="4 6" id="KW-0554">One-carbon metabolism</keyword>
<comment type="catalytic activity">
    <reaction evidence="1 6">
        <text>GTP + H2O = 7,8-dihydroneopterin 3'-triphosphate + formate + H(+)</text>
        <dbReference type="Rhea" id="RHEA:17473"/>
        <dbReference type="ChEBI" id="CHEBI:15377"/>
        <dbReference type="ChEBI" id="CHEBI:15378"/>
        <dbReference type="ChEBI" id="CHEBI:15740"/>
        <dbReference type="ChEBI" id="CHEBI:37565"/>
        <dbReference type="ChEBI" id="CHEBI:58462"/>
        <dbReference type="EC" id="3.5.4.16"/>
    </reaction>
</comment>
<dbReference type="eggNOG" id="COG0302">
    <property type="taxonomic scope" value="Bacteria"/>
</dbReference>
<evidence type="ECO:0000259" key="7">
    <source>
        <dbReference type="Pfam" id="PF01227"/>
    </source>
</evidence>
<accession>A0A085BIK2</accession>
<proteinExistence type="inferred from homology"/>
<dbReference type="NCBIfam" id="NF006826">
    <property type="entry name" value="PRK09347.1-3"/>
    <property type="match status" value="1"/>
</dbReference>
<dbReference type="AlphaFoldDB" id="A0A085BIK2"/>
<evidence type="ECO:0000256" key="1">
    <source>
        <dbReference type="ARBA" id="ARBA00001052"/>
    </source>
</evidence>
<dbReference type="InterPro" id="IPR001474">
    <property type="entry name" value="GTP_CycHdrlase_I"/>
</dbReference>
<dbReference type="RefSeq" id="WP_034975871.1">
    <property type="nucleotide sequence ID" value="NZ_FOFI01000003.1"/>
</dbReference>
<dbReference type="NCBIfam" id="NF006824">
    <property type="entry name" value="PRK09347.1-1"/>
    <property type="match status" value="1"/>
</dbReference>
<dbReference type="Gene3D" id="1.10.286.10">
    <property type="match status" value="1"/>
</dbReference>
<dbReference type="GO" id="GO:0003934">
    <property type="term" value="F:GTP cyclohydrolase I activity"/>
    <property type="evidence" value="ECO:0007669"/>
    <property type="project" value="UniProtKB-UniRule"/>
</dbReference>
<dbReference type="InterPro" id="IPR043133">
    <property type="entry name" value="GTP-CH-I_C/QueF"/>
</dbReference>
<dbReference type="FunFam" id="3.30.1130.10:FF:000001">
    <property type="entry name" value="GTP cyclohydrolase 1"/>
    <property type="match status" value="1"/>
</dbReference>
<feature type="domain" description="GTP cyclohydrolase I" evidence="7">
    <location>
        <begin position="39"/>
        <end position="213"/>
    </location>
</feature>
<dbReference type="GO" id="GO:0006729">
    <property type="term" value="P:tetrahydrobiopterin biosynthetic process"/>
    <property type="evidence" value="ECO:0007669"/>
    <property type="project" value="TreeGrafter"/>
</dbReference>
<reference evidence="8 9" key="1">
    <citation type="submission" date="2014-07" db="EMBL/GenBank/DDBJ databases">
        <title>Epilithonimonas lactis LMG 22401 Genome.</title>
        <authorList>
            <person name="Pipes S.E."/>
            <person name="Stropko S.J."/>
        </authorList>
    </citation>
    <scope>NUCLEOTIDE SEQUENCE [LARGE SCALE GENOMIC DNA]</scope>
    <source>
        <strain evidence="8 9">LMG 24401</strain>
    </source>
</reference>
<comment type="similarity">
    <text evidence="3 6">Belongs to the GTP cyclohydrolase I family.</text>
</comment>
<keyword evidence="6" id="KW-0862">Zinc</keyword>
<comment type="pathway">
    <text evidence="2 6">Cofactor biosynthesis; 7,8-dihydroneopterin triphosphate biosynthesis; 7,8-dihydroneopterin triphosphate from GTP: step 1/1.</text>
</comment>
<feature type="binding site" evidence="6">
    <location>
        <position position="107"/>
    </location>
    <ligand>
        <name>Zn(2+)</name>
        <dbReference type="ChEBI" id="CHEBI:29105"/>
    </ligand>
</feature>
<dbReference type="GO" id="GO:0046654">
    <property type="term" value="P:tetrahydrofolate biosynthetic process"/>
    <property type="evidence" value="ECO:0007669"/>
    <property type="project" value="UniProtKB-UniRule"/>
</dbReference>
<evidence type="ECO:0000256" key="6">
    <source>
        <dbReference type="HAMAP-Rule" id="MF_00223"/>
    </source>
</evidence>
<evidence type="ECO:0000256" key="3">
    <source>
        <dbReference type="ARBA" id="ARBA00008085"/>
    </source>
</evidence>
<dbReference type="PANTHER" id="PTHR11109:SF7">
    <property type="entry name" value="GTP CYCLOHYDROLASE 1"/>
    <property type="match status" value="1"/>
</dbReference>
<keyword evidence="6" id="KW-0342">GTP-binding</keyword>
<comment type="subunit">
    <text evidence="6">Homopolymer.</text>
</comment>
<dbReference type="Pfam" id="PF01227">
    <property type="entry name" value="GTP_cyclohydroI"/>
    <property type="match status" value="1"/>
</dbReference>
<evidence type="ECO:0000313" key="9">
    <source>
        <dbReference type="Proteomes" id="UP000028623"/>
    </source>
</evidence>
<dbReference type="NCBIfam" id="NF006825">
    <property type="entry name" value="PRK09347.1-2"/>
    <property type="match status" value="1"/>
</dbReference>
<comment type="caution">
    <text evidence="8">The sequence shown here is derived from an EMBL/GenBank/DDBJ whole genome shotgun (WGS) entry which is preliminary data.</text>
</comment>
<keyword evidence="5 6" id="KW-0378">Hydrolase</keyword>
<dbReference type="InterPro" id="IPR043134">
    <property type="entry name" value="GTP-CH-I_N"/>
</dbReference>
<gene>
    <name evidence="6" type="primary">folE</name>
    <name evidence="8" type="ORF">IO89_10165</name>
</gene>
<dbReference type="NCBIfam" id="TIGR00063">
    <property type="entry name" value="folE"/>
    <property type="match status" value="1"/>
</dbReference>
<name>A0A085BIK2_9FLAO</name>
<dbReference type="SUPFAM" id="SSF55620">
    <property type="entry name" value="Tetrahydrobiopterin biosynthesis enzymes-like"/>
    <property type="match status" value="1"/>
</dbReference>
<dbReference type="OrthoDB" id="9801207at2"/>
<keyword evidence="6" id="KW-0547">Nucleotide-binding</keyword>
<feature type="binding site" evidence="6">
    <location>
        <position position="178"/>
    </location>
    <ligand>
        <name>Zn(2+)</name>
        <dbReference type="ChEBI" id="CHEBI:29105"/>
    </ligand>
</feature>
<dbReference type="HAMAP" id="MF_00223">
    <property type="entry name" value="FolE"/>
    <property type="match status" value="1"/>
</dbReference>
<dbReference type="InterPro" id="IPR018234">
    <property type="entry name" value="GTP_CycHdrlase_I_CS"/>
</dbReference>
<organism evidence="8 9">
    <name type="scientific">Epilithonimonas lactis</name>
    <dbReference type="NCBI Taxonomy" id="421072"/>
    <lineage>
        <taxon>Bacteria</taxon>
        <taxon>Pseudomonadati</taxon>
        <taxon>Bacteroidota</taxon>
        <taxon>Flavobacteriia</taxon>
        <taxon>Flavobacteriales</taxon>
        <taxon>Weeksellaceae</taxon>
        <taxon>Chryseobacterium group</taxon>
        <taxon>Epilithonimonas</taxon>
    </lineage>
</organism>
<evidence type="ECO:0000256" key="4">
    <source>
        <dbReference type="ARBA" id="ARBA00022563"/>
    </source>
</evidence>